<gene>
    <name evidence="12" type="ORF">DFP88_103369</name>
</gene>
<keyword evidence="7" id="KW-0560">Oxidoreductase</keyword>
<evidence type="ECO:0000256" key="6">
    <source>
        <dbReference type="ARBA" id="ARBA00022857"/>
    </source>
</evidence>
<evidence type="ECO:0000256" key="5">
    <source>
        <dbReference type="ARBA" id="ARBA00022655"/>
    </source>
</evidence>
<dbReference type="EMBL" id="QJTE01000003">
    <property type="protein sequence ID" value="PYE84006.1"/>
    <property type="molecule type" value="Genomic_DNA"/>
</dbReference>
<dbReference type="InterPro" id="IPR013328">
    <property type="entry name" value="6PGD_dom2"/>
</dbReference>
<dbReference type="OrthoDB" id="9796561at2"/>
<evidence type="ECO:0000313" key="12">
    <source>
        <dbReference type="EMBL" id="PYE84006.1"/>
    </source>
</evidence>
<dbReference type="InterPro" id="IPR008927">
    <property type="entry name" value="6-PGluconate_DH-like_C_sf"/>
</dbReference>
<dbReference type="GO" id="GO:0008677">
    <property type="term" value="F:2-dehydropantoate 2-reductase activity"/>
    <property type="evidence" value="ECO:0007669"/>
    <property type="project" value="UniProtKB-EC"/>
</dbReference>
<dbReference type="SUPFAM" id="SSF48179">
    <property type="entry name" value="6-phosphogluconate dehydrogenase C-terminal domain-like"/>
    <property type="match status" value="1"/>
</dbReference>
<dbReference type="EC" id="1.1.1.169" evidence="3"/>
<dbReference type="GO" id="GO:0005737">
    <property type="term" value="C:cytoplasm"/>
    <property type="evidence" value="ECO:0007669"/>
    <property type="project" value="TreeGrafter"/>
</dbReference>
<reference evidence="12 13" key="1">
    <citation type="submission" date="2018-06" db="EMBL/GenBank/DDBJ databases">
        <title>Genomic Encyclopedia of Type Strains, Phase III (KMG-III): the genomes of soil and plant-associated and newly described type strains.</title>
        <authorList>
            <person name="Whitman W."/>
        </authorList>
    </citation>
    <scope>NUCLEOTIDE SEQUENCE [LARGE SCALE GENOMIC DNA]</scope>
    <source>
        <strain evidence="12 13">CECT 9025</strain>
    </source>
</reference>
<dbReference type="InterPro" id="IPR036291">
    <property type="entry name" value="NAD(P)-bd_dom_sf"/>
</dbReference>
<dbReference type="Gene3D" id="3.40.50.720">
    <property type="entry name" value="NAD(P)-binding Rossmann-like Domain"/>
    <property type="match status" value="1"/>
</dbReference>
<dbReference type="RefSeq" id="WP_110814547.1">
    <property type="nucleotide sequence ID" value="NZ_QJTE01000003.1"/>
</dbReference>
<comment type="catalytic activity">
    <reaction evidence="9">
        <text>(R)-pantoate + NADP(+) = 2-dehydropantoate + NADPH + H(+)</text>
        <dbReference type="Rhea" id="RHEA:16233"/>
        <dbReference type="ChEBI" id="CHEBI:11561"/>
        <dbReference type="ChEBI" id="CHEBI:15378"/>
        <dbReference type="ChEBI" id="CHEBI:15980"/>
        <dbReference type="ChEBI" id="CHEBI:57783"/>
        <dbReference type="ChEBI" id="CHEBI:58349"/>
        <dbReference type="EC" id="1.1.1.169"/>
    </reaction>
</comment>
<feature type="domain" description="Ketopantoate reductase N-terminal" evidence="10">
    <location>
        <begin position="4"/>
        <end position="152"/>
    </location>
</feature>
<evidence type="ECO:0000259" key="10">
    <source>
        <dbReference type="Pfam" id="PF02558"/>
    </source>
</evidence>
<keyword evidence="6" id="KW-0521">NADP</keyword>
<organism evidence="12 13">
    <name type="scientific">Pseudoroseicyclus aestuarii</name>
    <dbReference type="NCBI Taxonomy" id="1795041"/>
    <lineage>
        <taxon>Bacteria</taxon>
        <taxon>Pseudomonadati</taxon>
        <taxon>Pseudomonadota</taxon>
        <taxon>Alphaproteobacteria</taxon>
        <taxon>Rhodobacterales</taxon>
        <taxon>Paracoccaceae</taxon>
        <taxon>Pseudoroseicyclus</taxon>
    </lineage>
</organism>
<accession>A0A318SUR4</accession>
<dbReference type="GO" id="GO:0050661">
    <property type="term" value="F:NADP binding"/>
    <property type="evidence" value="ECO:0007669"/>
    <property type="project" value="TreeGrafter"/>
</dbReference>
<evidence type="ECO:0000256" key="7">
    <source>
        <dbReference type="ARBA" id="ARBA00023002"/>
    </source>
</evidence>
<comment type="pathway">
    <text evidence="1">Cofactor biosynthesis; (R)-pantothenate biosynthesis; (R)-pantoate from 3-methyl-2-oxobutanoate: step 2/2.</text>
</comment>
<dbReference type="SUPFAM" id="SSF51735">
    <property type="entry name" value="NAD(P)-binding Rossmann-fold domains"/>
    <property type="match status" value="1"/>
</dbReference>
<name>A0A318SUR4_9RHOB</name>
<proteinExistence type="inferred from homology"/>
<dbReference type="Proteomes" id="UP000248311">
    <property type="component" value="Unassembled WGS sequence"/>
</dbReference>
<dbReference type="UniPathway" id="UPA00028">
    <property type="reaction ID" value="UER00004"/>
</dbReference>
<dbReference type="GO" id="GO:0015940">
    <property type="term" value="P:pantothenate biosynthetic process"/>
    <property type="evidence" value="ECO:0007669"/>
    <property type="project" value="UniProtKB-UniPathway"/>
</dbReference>
<evidence type="ECO:0000256" key="2">
    <source>
        <dbReference type="ARBA" id="ARBA00007870"/>
    </source>
</evidence>
<evidence type="ECO:0000256" key="9">
    <source>
        <dbReference type="ARBA" id="ARBA00048793"/>
    </source>
</evidence>
<evidence type="ECO:0000256" key="3">
    <source>
        <dbReference type="ARBA" id="ARBA00013014"/>
    </source>
</evidence>
<dbReference type="InterPro" id="IPR050838">
    <property type="entry name" value="Ketopantoate_reductase"/>
</dbReference>
<dbReference type="PANTHER" id="PTHR43765">
    <property type="entry name" value="2-DEHYDROPANTOATE 2-REDUCTASE-RELATED"/>
    <property type="match status" value="1"/>
</dbReference>
<protein>
    <recommendedName>
        <fullName evidence="4">2-dehydropantoate 2-reductase</fullName>
        <ecNumber evidence="3">1.1.1.169</ecNumber>
    </recommendedName>
    <alternativeName>
        <fullName evidence="8">Ketopantoate reductase</fullName>
    </alternativeName>
</protein>
<dbReference type="AlphaFoldDB" id="A0A318SUR4"/>
<evidence type="ECO:0000259" key="11">
    <source>
        <dbReference type="Pfam" id="PF08546"/>
    </source>
</evidence>
<evidence type="ECO:0000256" key="8">
    <source>
        <dbReference type="ARBA" id="ARBA00032024"/>
    </source>
</evidence>
<dbReference type="InterPro" id="IPR013332">
    <property type="entry name" value="KPR_N"/>
</dbReference>
<feature type="domain" description="Ketopantoate reductase C-terminal" evidence="11">
    <location>
        <begin position="202"/>
        <end position="298"/>
    </location>
</feature>
<dbReference type="InterPro" id="IPR013752">
    <property type="entry name" value="KPA_reductase"/>
</dbReference>
<keyword evidence="13" id="KW-1185">Reference proteome</keyword>
<dbReference type="Pfam" id="PF02558">
    <property type="entry name" value="ApbA"/>
    <property type="match status" value="1"/>
</dbReference>
<dbReference type="PANTHER" id="PTHR43765:SF2">
    <property type="entry name" value="2-DEHYDROPANTOATE 2-REDUCTASE"/>
    <property type="match status" value="1"/>
</dbReference>
<keyword evidence="5" id="KW-0566">Pantothenate biosynthesis</keyword>
<comment type="similarity">
    <text evidence="2">Belongs to the ketopantoate reductase family.</text>
</comment>
<dbReference type="Pfam" id="PF08546">
    <property type="entry name" value="ApbA_C"/>
    <property type="match status" value="1"/>
</dbReference>
<dbReference type="Gene3D" id="1.10.1040.10">
    <property type="entry name" value="N-(1-d-carboxylethyl)-l-norvaline Dehydrogenase, domain 2"/>
    <property type="match status" value="1"/>
</dbReference>
<comment type="caution">
    <text evidence="12">The sequence shown here is derived from an EMBL/GenBank/DDBJ whole genome shotgun (WGS) entry which is preliminary data.</text>
</comment>
<evidence type="ECO:0000256" key="1">
    <source>
        <dbReference type="ARBA" id="ARBA00004994"/>
    </source>
</evidence>
<evidence type="ECO:0000256" key="4">
    <source>
        <dbReference type="ARBA" id="ARBA00019465"/>
    </source>
</evidence>
<evidence type="ECO:0000313" key="13">
    <source>
        <dbReference type="Proteomes" id="UP000248311"/>
    </source>
</evidence>
<sequence>MRFVIYGIGAIGGTLAAMLSLAGEEVIGIARGRQLQAIREGGLLLRRPEGDQRARLETAASPDEVTFRDDDVILLTMKTQDSAAALDALAAAGLRDQHLFCLQNGVENERLALRRFVNVHGVTVVLPADYVTPGEVAAFGAPHPGYLDIGRYPGGADAMDTLVAERLTAAGLPAFADPQVMASKHGKLLMNLGNIVDAAVGAQDEAKEITARLRAEGEAVFRAAGIDWRDSQDDPRRNTLMAMGRIEGLSRAGSSSAQSLVRGAGSIETAYLNGEIALLARLHGAPAPANAAMVALAQRMLREGLAPGSLAPDDLLAAMEAG</sequence>